<comment type="caution">
    <text evidence="2">The sequence shown here is derived from an EMBL/GenBank/DDBJ whole genome shotgun (WGS) entry which is preliminary data.</text>
</comment>
<keyword evidence="3" id="KW-1185">Reference proteome</keyword>
<name>A0ABS8DLH2_9FIRM</name>
<dbReference type="EMBL" id="JAJCIS010000022">
    <property type="protein sequence ID" value="MCB7389300.1"/>
    <property type="molecule type" value="Genomic_DNA"/>
</dbReference>
<dbReference type="InterPro" id="IPR008681">
    <property type="entry name" value="Neg-reg_MecA"/>
</dbReference>
<sequence length="214" mass="24363">MTFWKITDTRMNCLISHQEIQALGYDLAELTQNQERTQEFLDILVKKGKEVLGINIDNGVQSFYGTFLPDKSLLLSISCGDIEEELDEEETADLQREYRLPLLPLEEGDYEGDLISYQILFPSLDYVIQFCQVFGTGKAAQSRLYEHDDIYYLLMEFENTEAGRNSANKIISAEEFGGLVEKEAISELFLKEHESCIIEEGAVEALCNTFGKTL</sequence>
<gene>
    <name evidence="2" type="ORF">LIZ65_18620</name>
</gene>
<dbReference type="Pfam" id="PF05389">
    <property type="entry name" value="MecA"/>
    <property type="match status" value="1"/>
</dbReference>
<dbReference type="InterPro" id="IPR038471">
    <property type="entry name" value="MecA_C_sf"/>
</dbReference>
<accession>A0ABS8DLH2</accession>
<evidence type="ECO:0000313" key="2">
    <source>
        <dbReference type="EMBL" id="MCB7389300.1"/>
    </source>
</evidence>
<dbReference type="Proteomes" id="UP001299546">
    <property type="component" value="Unassembled WGS sequence"/>
</dbReference>
<proteinExistence type="inferred from homology"/>
<evidence type="ECO:0000313" key="3">
    <source>
        <dbReference type="Proteomes" id="UP001299546"/>
    </source>
</evidence>
<comment type="similarity">
    <text evidence="1">Belongs to the MecA family.</text>
</comment>
<dbReference type="Gene3D" id="3.30.70.1950">
    <property type="match status" value="1"/>
</dbReference>
<reference evidence="2 3" key="1">
    <citation type="submission" date="2021-10" db="EMBL/GenBank/DDBJ databases">
        <title>Collection of gut derived symbiotic bacterial strains cultured from healthy donors.</title>
        <authorList>
            <person name="Lin H."/>
            <person name="Littmann E."/>
            <person name="Kohout C."/>
            <person name="Pamer E.G."/>
        </authorList>
    </citation>
    <scope>NUCLEOTIDE SEQUENCE [LARGE SCALE GENOMIC DNA]</scope>
    <source>
        <strain evidence="2 3">DFI.1.165</strain>
    </source>
</reference>
<protein>
    <submittedName>
        <fullName evidence="2">Adaptor protein MecA</fullName>
    </submittedName>
</protein>
<organism evidence="2 3">
    <name type="scientific">Bariatricus massiliensis</name>
    <dbReference type="NCBI Taxonomy" id="1745713"/>
    <lineage>
        <taxon>Bacteria</taxon>
        <taxon>Bacillati</taxon>
        <taxon>Bacillota</taxon>
        <taxon>Clostridia</taxon>
        <taxon>Lachnospirales</taxon>
        <taxon>Lachnospiraceae</taxon>
        <taxon>Bariatricus</taxon>
    </lineage>
</organism>
<evidence type="ECO:0000256" key="1">
    <source>
        <dbReference type="ARBA" id="ARBA00005397"/>
    </source>
</evidence>
<dbReference type="RefSeq" id="WP_066738444.1">
    <property type="nucleotide sequence ID" value="NZ_JAJCIQ010000021.1"/>
</dbReference>